<dbReference type="Proteomes" id="UP000646776">
    <property type="component" value="Unassembled WGS sequence"/>
</dbReference>
<evidence type="ECO:0008006" key="4">
    <source>
        <dbReference type="Google" id="ProtNLM"/>
    </source>
</evidence>
<keyword evidence="1" id="KW-1133">Transmembrane helix</keyword>
<sequence length="93" mass="10330">MAQPDDERLTALAARFERDDPRFAQAMRAGRPSPPREYRRRGAWWALAVALAVLITGVVLADGLLIATGLVLAGMAAQLFDPHRTRGRRPPRR</sequence>
<dbReference type="EMBL" id="BMSA01000014">
    <property type="protein sequence ID" value="GGT63424.1"/>
    <property type="molecule type" value="Genomic_DNA"/>
</dbReference>
<feature type="transmembrane region" description="Helical" evidence="1">
    <location>
        <begin position="42"/>
        <end position="60"/>
    </location>
</feature>
<keyword evidence="1" id="KW-0812">Transmembrane</keyword>
<gene>
    <name evidence="2" type="ORF">GCM10010226_46350</name>
</gene>
<protein>
    <recommendedName>
        <fullName evidence="4">DUF3040 domain-containing protein</fullName>
    </recommendedName>
</protein>
<reference evidence="2" key="1">
    <citation type="journal article" date="2014" name="Int. J. Syst. Evol. Microbiol.">
        <title>Complete genome sequence of Corynebacterium casei LMG S-19264T (=DSM 44701T), isolated from a smear-ripened cheese.</title>
        <authorList>
            <consortium name="US DOE Joint Genome Institute (JGI-PGF)"/>
            <person name="Walter F."/>
            <person name="Albersmeier A."/>
            <person name="Kalinowski J."/>
            <person name="Ruckert C."/>
        </authorList>
    </citation>
    <scope>NUCLEOTIDE SEQUENCE</scope>
    <source>
        <strain evidence="2">JCM 4125</strain>
    </source>
</reference>
<keyword evidence="1" id="KW-0472">Membrane</keyword>
<name>A0A918HHD8_9ACTN</name>
<dbReference type="RefSeq" id="WP_189713267.1">
    <property type="nucleotide sequence ID" value="NZ_BMSA01000014.1"/>
</dbReference>
<evidence type="ECO:0000313" key="2">
    <source>
        <dbReference type="EMBL" id="GGT63424.1"/>
    </source>
</evidence>
<comment type="caution">
    <text evidence="2">The sequence shown here is derived from an EMBL/GenBank/DDBJ whole genome shotgun (WGS) entry which is preliminary data.</text>
</comment>
<accession>A0A918HHD8</accession>
<dbReference type="InterPro" id="IPR021401">
    <property type="entry name" value="DUF3040"/>
</dbReference>
<organism evidence="2 3">
    <name type="scientific">Streptomyces phaeofaciens</name>
    <dbReference type="NCBI Taxonomy" id="68254"/>
    <lineage>
        <taxon>Bacteria</taxon>
        <taxon>Bacillati</taxon>
        <taxon>Actinomycetota</taxon>
        <taxon>Actinomycetes</taxon>
        <taxon>Kitasatosporales</taxon>
        <taxon>Streptomycetaceae</taxon>
        <taxon>Streptomyces</taxon>
    </lineage>
</organism>
<evidence type="ECO:0000313" key="3">
    <source>
        <dbReference type="Proteomes" id="UP000646776"/>
    </source>
</evidence>
<dbReference type="Pfam" id="PF11239">
    <property type="entry name" value="DUF3040"/>
    <property type="match status" value="1"/>
</dbReference>
<dbReference type="AlphaFoldDB" id="A0A918HHD8"/>
<proteinExistence type="predicted"/>
<evidence type="ECO:0000256" key="1">
    <source>
        <dbReference type="SAM" id="Phobius"/>
    </source>
</evidence>
<keyword evidence="3" id="KW-1185">Reference proteome</keyword>
<reference evidence="2" key="2">
    <citation type="submission" date="2020-09" db="EMBL/GenBank/DDBJ databases">
        <authorList>
            <person name="Sun Q."/>
            <person name="Ohkuma M."/>
        </authorList>
    </citation>
    <scope>NUCLEOTIDE SEQUENCE</scope>
    <source>
        <strain evidence="2">JCM 4125</strain>
    </source>
</reference>